<evidence type="ECO:0000256" key="6">
    <source>
        <dbReference type="ARBA" id="ARBA00023015"/>
    </source>
</evidence>
<keyword evidence="4" id="KW-0862">Zinc</keyword>
<dbReference type="GO" id="GO:0070461">
    <property type="term" value="C:SAGA-type complex"/>
    <property type="evidence" value="ECO:0007669"/>
    <property type="project" value="UniProtKB-ARBA"/>
</dbReference>
<feature type="compositionally biased region" description="Basic and acidic residues" evidence="11">
    <location>
        <begin position="139"/>
        <end position="153"/>
    </location>
</feature>
<accession>A0ABD3NMV7</accession>
<evidence type="ECO:0000256" key="9">
    <source>
        <dbReference type="ARBA" id="ARBA00023242"/>
    </source>
</evidence>
<evidence type="ECO:0000256" key="11">
    <source>
        <dbReference type="SAM" id="MobiDB-lite"/>
    </source>
</evidence>
<evidence type="ECO:0000256" key="3">
    <source>
        <dbReference type="ARBA" id="ARBA00022771"/>
    </source>
</evidence>
<dbReference type="InterPro" id="IPR013246">
    <property type="entry name" value="SAGA_su_Sgf11"/>
</dbReference>
<evidence type="ECO:0000256" key="1">
    <source>
        <dbReference type="ARBA" id="ARBA00004123"/>
    </source>
</evidence>
<evidence type="ECO:0000256" key="4">
    <source>
        <dbReference type="ARBA" id="ARBA00022833"/>
    </source>
</evidence>
<evidence type="ECO:0000256" key="7">
    <source>
        <dbReference type="ARBA" id="ARBA00023159"/>
    </source>
</evidence>
<feature type="compositionally biased region" description="Polar residues" evidence="11">
    <location>
        <begin position="61"/>
        <end position="74"/>
    </location>
</feature>
<comment type="similarity">
    <text evidence="10">Belongs to the SGF11 family.</text>
</comment>
<keyword evidence="3" id="KW-0863">Zinc-finger</keyword>
<feature type="region of interest" description="Disordered" evidence="11">
    <location>
        <begin position="1"/>
        <end position="155"/>
    </location>
</feature>
<keyword evidence="8" id="KW-0804">Transcription</keyword>
<reference evidence="12 13" key="1">
    <citation type="submission" date="2024-10" db="EMBL/GenBank/DDBJ databases">
        <title>Updated reference genomes for cyclostephanoid diatoms.</title>
        <authorList>
            <person name="Roberts W.R."/>
            <person name="Alverson A.J."/>
        </authorList>
    </citation>
    <scope>NUCLEOTIDE SEQUENCE [LARGE SCALE GENOMIC DNA]</scope>
    <source>
        <strain evidence="12 13">AJA010-31</strain>
    </source>
</reference>
<feature type="compositionally biased region" description="Low complexity" evidence="11">
    <location>
        <begin position="75"/>
        <end position="88"/>
    </location>
</feature>
<proteinExistence type="inferred from homology"/>
<keyword evidence="9" id="KW-0539">Nucleus</keyword>
<evidence type="ECO:0000256" key="10">
    <source>
        <dbReference type="RuleBase" id="RU261113"/>
    </source>
</evidence>
<evidence type="ECO:0000256" key="5">
    <source>
        <dbReference type="ARBA" id="ARBA00022853"/>
    </source>
</evidence>
<organism evidence="12 13">
    <name type="scientific">Cyclotella atomus</name>
    <dbReference type="NCBI Taxonomy" id="382360"/>
    <lineage>
        <taxon>Eukaryota</taxon>
        <taxon>Sar</taxon>
        <taxon>Stramenopiles</taxon>
        <taxon>Ochrophyta</taxon>
        <taxon>Bacillariophyta</taxon>
        <taxon>Coscinodiscophyceae</taxon>
        <taxon>Thalassiosirophycidae</taxon>
        <taxon>Stephanodiscales</taxon>
        <taxon>Stephanodiscaceae</taxon>
        <taxon>Cyclotella</taxon>
    </lineage>
</organism>
<feature type="compositionally biased region" description="Polar residues" evidence="11">
    <location>
        <begin position="89"/>
        <end position="103"/>
    </location>
</feature>
<dbReference type="Pfam" id="PF08209">
    <property type="entry name" value="Sgf11"/>
    <property type="match status" value="1"/>
</dbReference>
<feature type="compositionally biased region" description="Polar residues" evidence="11">
    <location>
        <begin position="118"/>
        <end position="136"/>
    </location>
</feature>
<comment type="caution">
    <text evidence="12">The sequence shown here is derived from an EMBL/GenBank/DDBJ whole genome shotgun (WGS) entry which is preliminary data.</text>
</comment>
<dbReference type="EMBL" id="JALLPJ020001097">
    <property type="protein sequence ID" value="KAL3776471.1"/>
    <property type="molecule type" value="Genomic_DNA"/>
</dbReference>
<dbReference type="Proteomes" id="UP001530400">
    <property type="component" value="Unassembled WGS sequence"/>
</dbReference>
<evidence type="ECO:0000313" key="12">
    <source>
        <dbReference type="EMBL" id="KAL3776471.1"/>
    </source>
</evidence>
<keyword evidence="2" id="KW-0479">Metal-binding</keyword>
<sequence>MTSALLPSGGENNTADDARTDEPNTPVILPIEPVGASITADANTASDDSPDDHKHKKVKLDNQSSKDTNQITLGSASETTTNTNSALSDTMNESSNTQAIAMNSSTSTTESSSLPAKGSQSPITDTKPTSIQPQQKPKSKTDIYGRIPSKEPKYPISCPTCGRIISVSRFAGHLEKCLGISGRSASPTKR</sequence>
<keyword evidence="5" id="KW-0156">Chromatin regulator</keyword>
<dbReference type="Gene3D" id="3.30.160.60">
    <property type="entry name" value="Classic Zinc Finger"/>
    <property type="match status" value="1"/>
</dbReference>
<keyword evidence="7 10" id="KW-0010">Activator</keyword>
<dbReference type="GO" id="GO:0008270">
    <property type="term" value="F:zinc ion binding"/>
    <property type="evidence" value="ECO:0007669"/>
    <property type="project" value="UniProtKB-KW"/>
</dbReference>
<keyword evidence="6" id="KW-0805">Transcription regulation</keyword>
<gene>
    <name evidence="12" type="ORF">ACHAWO_007551</name>
</gene>
<dbReference type="AlphaFoldDB" id="A0ABD3NMV7"/>
<feature type="compositionally biased region" description="Polar residues" evidence="11">
    <location>
        <begin position="1"/>
        <end position="15"/>
    </location>
</feature>
<comment type="subcellular location">
    <subcellularLocation>
        <location evidence="1 10">Nucleus</location>
    </subcellularLocation>
</comment>
<name>A0ABD3NMV7_9STRA</name>
<protein>
    <recommendedName>
        <fullName evidence="10">SAGA-associated factor 11</fullName>
    </recommendedName>
</protein>
<dbReference type="GO" id="GO:0005634">
    <property type="term" value="C:nucleus"/>
    <property type="evidence" value="ECO:0007669"/>
    <property type="project" value="UniProtKB-SubCell"/>
</dbReference>
<feature type="compositionally biased region" description="Low complexity" evidence="11">
    <location>
        <begin position="104"/>
        <end position="113"/>
    </location>
</feature>
<dbReference type="GO" id="GO:0006325">
    <property type="term" value="P:chromatin organization"/>
    <property type="evidence" value="ECO:0007669"/>
    <property type="project" value="UniProtKB-KW"/>
</dbReference>
<evidence type="ECO:0000256" key="8">
    <source>
        <dbReference type="ARBA" id="ARBA00023163"/>
    </source>
</evidence>
<keyword evidence="13" id="KW-1185">Reference proteome</keyword>
<evidence type="ECO:0000256" key="2">
    <source>
        <dbReference type="ARBA" id="ARBA00022723"/>
    </source>
</evidence>
<evidence type="ECO:0000313" key="13">
    <source>
        <dbReference type="Proteomes" id="UP001530400"/>
    </source>
</evidence>